<comment type="cofactor">
    <cofactor evidence="6">
        <name>[4Fe-4S] cluster</name>
        <dbReference type="ChEBI" id="CHEBI:49883"/>
    </cofactor>
    <text evidence="6">Binds 2 [4Fe-4S] clusters.</text>
</comment>
<keyword evidence="2 6" id="KW-0479">Metal-binding</keyword>
<organism evidence="8 9">
    <name type="scientific">Polaromonas vacuolata</name>
    <dbReference type="NCBI Taxonomy" id="37448"/>
    <lineage>
        <taxon>Bacteria</taxon>
        <taxon>Pseudomonadati</taxon>
        <taxon>Pseudomonadota</taxon>
        <taxon>Betaproteobacteria</taxon>
        <taxon>Burkholderiales</taxon>
        <taxon>Comamonadaceae</taxon>
        <taxon>Polaromonas</taxon>
    </lineage>
</organism>
<proteinExistence type="predicted"/>
<dbReference type="GO" id="GO:0046872">
    <property type="term" value="F:metal ion binding"/>
    <property type="evidence" value="ECO:0007669"/>
    <property type="project" value="UniProtKB-UniRule"/>
</dbReference>
<evidence type="ECO:0000256" key="1">
    <source>
        <dbReference type="ARBA" id="ARBA00022485"/>
    </source>
</evidence>
<dbReference type="GO" id="GO:0051539">
    <property type="term" value="F:4 iron, 4 sulfur cluster binding"/>
    <property type="evidence" value="ECO:0007669"/>
    <property type="project" value="UniProtKB-UniRule"/>
</dbReference>
<evidence type="ECO:0000259" key="7">
    <source>
        <dbReference type="PROSITE" id="PS51379"/>
    </source>
</evidence>
<dbReference type="InterPro" id="IPR017896">
    <property type="entry name" value="4Fe4S_Fe-S-bd"/>
</dbReference>
<sequence>MQTTLAPEFKNTADGQQAEAILRKCVHCGFCTATCPTYQLLGDELDGPRGRIYLIKQVLEGQTPTRKTQMHLDRCLTCRNCETTCPSGVQYGNLIEIGRKLVDERVPRPPAEKALRWALKEGLPSPLFAPAMKLGQAVRGLLPAALKNKVPARQDAGSIPTRTHARKMLMLSGCVQPSMLPNINSATVRVLDAAGIQVVTAAKAGCCGAVKLHMNDHTGSHVEIKRNIDAWWPLIVGDADNAGVEAIVMNASGCGVTVKDYGHILKDDPVYAEKAAQVSALTRDLSELLPELVEKLSAQVAAKAGQVAFHPPCTLQHGQQLRGGVEQYLTQLGFNIRTASCEAHLCCGSAGTYSVLQPKLAYELRDRKLGNLQEMAPEVIVSANVGCITHLQSGTATPVRHWVELLDDALTPV</sequence>
<dbReference type="InterPro" id="IPR012257">
    <property type="entry name" value="Glc_ox_4Fe-4S"/>
</dbReference>
<dbReference type="PIRSF" id="PIRSF000139">
    <property type="entry name" value="Glc_ox_4Fe-4S"/>
    <property type="match status" value="1"/>
</dbReference>
<evidence type="ECO:0000256" key="6">
    <source>
        <dbReference type="PIRNR" id="PIRNR000139"/>
    </source>
</evidence>
<keyword evidence="1 6" id="KW-0004">4Fe-4S</keyword>
<comment type="catalytic activity">
    <reaction evidence="6">
        <text>glycolate + A = glyoxylate + AH2</text>
        <dbReference type="Rhea" id="RHEA:21264"/>
        <dbReference type="ChEBI" id="CHEBI:13193"/>
        <dbReference type="ChEBI" id="CHEBI:17499"/>
        <dbReference type="ChEBI" id="CHEBI:29805"/>
        <dbReference type="ChEBI" id="CHEBI:36655"/>
        <dbReference type="EC" id="1.1.99.14"/>
    </reaction>
</comment>
<dbReference type="FunFam" id="1.10.1060.10:FF:000012">
    <property type="entry name" value="Glycolate oxidase iron-sulfur subunit"/>
    <property type="match status" value="1"/>
</dbReference>
<keyword evidence="9" id="KW-1185">Reference proteome</keyword>
<dbReference type="PANTHER" id="PTHR32479">
    <property type="entry name" value="GLYCOLATE OXIDASE IRON-SULFUR SUBUNIT"/>
    <property type="match status" value="1"/>
</dbReference>
<feature type="domain" description="4Fe-4S ferredoxin-type" evidence="7">
    <location>
        <begin position="66"/>
        <end position="89"/>
    </location>
</feature>
<comment type="function">
    <text evidence="6">Component of a complex that catalyzes the oxidation of glycolate to glyoxylate.</text>
</comment>
<dbReference type="SUPFAM" id="SSF54862">
    <property type="entry name" value="4Fe-4S ferredoxins"/>
    <property type="match status" value="1"/>
</dbReference>
<dbReference type="RefSeq" id="WP_168920760.1">
    <property type="nucleotide sequence ID" value="NZ_CP051461.1"/>
</dbReference>
<evidence type="ECO:0000256" key="5">
    <source>
        <dbReference type="ARBA" id="ARBA00023014"/>
    </source>
</evidence>
<name>A0A6H2H4M0_9BURK</name>
<accession>A0A6H2H4M0</accession>
<dbReference type="InterPro" id="IPR009051">
    <property type="entry name" value="Helical_ferredxn"/>
</dbReference>
<dbReference type="Proteomes" id="UP000502041">
    <property type="component" value="Chromosome"/>
</dbReference>
<dbReference type="InterPro" id="IPR004017">
    <property type="entry name" value="Cys_rich_dom"/>
</dbReference>
<keyword evidence="5 6" id="KW-0411">Iron-sulfur</keyword>
<evidence type="ECO:0000313" key="9">
    <source>
        <dbReference type="Proteomes" id="UP000502041"/>
    </source>
</evidence>
<feature type="domain" description="4Fe-4S ferredoxin-type" evidence="7">
    <location>
        <begin position="16"/>
        <end position="47"/>
    </location>
</feature>
<dbReference type="NCBIfam" id="NF008434">
    <property type="entry name" value="PRK11274.1"/>
    <property type="match status" value="1"/>
</dbReference>
<evidence type="ECO:0000313" key="8">
    <source>
        <dbReference type="EMBL" id="QJC54822.1"/>
    </source>
</evidence>
<keyword evidence="4 6" id="KW-0408">Iron</keyword>
<dbReference type="PROSITE" id="PS00198">
    <property type="entry name" value="4FE4S_FER_1"/>
    <property type="match status" value="1"/>
</dbReference>
<dbReference type="EMBL" id="CP051461">
    <property type="protein sequence ID" value="QJC54822.1"/>
    <property type="molecule type" value="Genomic_DNA"/>
</dbReference>
<evidence type="ECO:0000256" key="2">
    <source>
        <dbReference type="ARBA" id="ARBA00022723"/>
    </source>
</evidence>
<dbReference type="PROSITE" id="PS51379">
    <property type="entry name" value="4FE4S_FER_2"/>
    <property type="match status" value="2"/>
</dbReference>
<dbReference type="Pfam" id="PF02754">
    <property type="entry name" value="CCG"/>
    <property type="match status" value="2"/>
</dbReference>
<dbReference type="KEGG" id="pvac:HC248_00084"/>
<keyword evidence="6" id="KW-0249">Electron transport</keyword>
<dbReference type="AlphaFoldDB" id="A0A6H2H4M0"/>
<gene>
    <name evidence="8" type="primary">lutA</name>
    <name evidence="8" type="ORF">HC248_00084</name>
</gene>
<evidence type="ECO:0000256" key="3">
    <source>
        <dbReference type="ARBA" id="ARBA00022737"/>
    </source>
</evidence>
<reference evidence="8 9" key="1">
    <citation type="submission" date="2020-04" db="EMBL/GenBank/DDBJ databases">
        <title>Complete genome of a Psychrophilic, Marine, Gas Vacuolate Bacterium Polaromonas vacuolata KCTC 22033T.</title>
        <authorList>
            <person name="Hwang K."/>
            <person name="Kim K.M."/>
        </authorList>
    </citation>
    <scope>NUCLEOTIDE SEQUENCE [LARGE SCALE GENOMIC DNA]</scope>
    <source>
        <strain evidence="8 9">KCTC 22033</strain>
    </source>
</reference>
<dbReference type="GO" id="GO:0019154">
    <property type="term" value="F:glycolate dehydrogenase activity"/>
    <property type="evidence" value="ECO:0007669"/>
    <property type="project" value="UniProtKB-EC"/>
</dbReference>
<dbReference type="EC" id="1.1.99.14" evidence="6"/>
<dbReference type="Gene3D" id="1.10.1060.10">
    <property type="entry name" value="Alpha-helical ferredoxin"/>
    <property type="match status" value="1"/>
</dbReference>
<protein>
    <recommendedName>
        <fullName evidence="6">Glycolate oxidase iron-sulfur subunit</fullName>
        <ecNumber evidence="6">1.1.99.14</ecNumber>
    </recommendedName>
</protein>
<dbReference type="PANTHER" id="PTHR32479:SF17">
    <property type="entry name" value="GLYCOLATE OXIDASE IRON-SULFUR SUBUNIT"/>
    <property type="match status" value="1"/>
</dbReference>
<dbReference type="InterPro" id="IPR017900">
    <property type="entry name" value="4Fe4S_Fe_S_CS"/>
</dbReference>
<keyword evidence="6" id="KW-0813">Transport</keyword>
<evidence type="ECO:0000256" key="4">
    <source>
        <dbReference type="ARBA" id="ARBA00023004"/>
    </source>
</evidence>
<comment type="catalytic activity">
    <reaction evidence="6">
        <text>(R)-lactate + A = pyruvate + AH2</text>
        <dbReference type="Rhea" id="RHEA:15089"/>
        <dbReference type="ChEBI" id="CHEBI:13193"/>
        <dbReference type="ChEBI" id="CHEBI:15361"/>
        <dbReference type="ChEBI" id="CHEBI:16004"/>
        <dbReference type="ChEBI" id="CHEBI:17499"/>
    </reaction>
</comment>
<keyword evidence="3" id="KW-0677">Repeat</keyword>
<dbReference type="Pfam" id="PF13183">
    <property type="entry name" value="Fer4_8"/>
    <property type="match status" value="1"/>
</dbReference>